<evidence type="ECO:0000256" key="1">
    <source>
        <dbReference type="SAM" id="MobiDB-lite"/>
    </source>
</evidence>
<accession>A0A4R9AN95</accession>
<keyword evidence="4" id="KW-1185">Reference proteome</keyword>
<feature type="region of interest" description="Disordered" evidence="1">
    <location>
        <begin position="142"/>
        <end position="161"/>
    </location>
</feature>
<dbReference type="OrthoDB" id="477305at2"/>
<dbReference type="Gene3D" id="3.90.350.10">
    <property type="entry name" value="Transposase Inhibitor Protein From Tn5, Chain A, domain 1"/>
    <property type="match status" value="1"/>
</dbReference>
<dbReference type="Pfam" id="PF01609">
    <property type="entry name" value="DDE_Tnp_1"/>
    <property type="match status" value="1"/>
</dbReference>
<evidence type="ECO:0000259" key="2">
    <source>
        <dbReference type="Pfam" id="PF01609"/>
    </source>
</evidence>
<protein>
    <recommendedName>
        <fullName evidence="2">Transposase IS4-like domain-containing protein</fullName>
    </recommendedName>
</protein>
<comment type="caution">
    <text evidence="3">The sequence shown here is derived from an EMBL/GenBank/DDBJ whole genome shotgun (WGS) entry which is preliminary data.</text>
</comment>
<dbReference type="Proteomes" id="UP000298154">
    <property type="component" value="Unassembled WGS sequence"/>
</dbReference>
<dbReference type="GO" id="GO:0003677">
    <property type="term" value="F:DNA binding"/>
    <property type="evidence" value="ECO:0007669"/>
    <property type="project" value="InterPro"/>
</dbReference>
<dbReference type="GO" id="GO:0006313">
    <property type="term" value="P:DNA transposition"/>
    <property type="evidence" value="ECO:0007669"/>
    <property type="project" value="InterPro"/>
</dbReference>
<dbReference type="InterPro" id="IPR002559">
    <property type="entry name" value="Transposase_11"/>
</dbReference>
<name>A0A4R9AN95_9MICO</name>
<dbReference type="InterPro" id="IPR012337">
    <property type="entry name" value="RNaseH-like_sf"/>
</dbReference>
<dbReference type="GO" id="GO:0004803">
    <property type="term" value="F:transposase activity"/>
    <property type="evidence" value="ECO:0007669"/>
    <property type="project" value="InterPro"/>
</dbReference>
<dbReference type="AlphaFoldDB" id="A0A4R9AN95"/>
<reference evidence="3 4" key="1">
    <citation type="submission" date="2019-03" db="EMBL/GenBank/DDBJ databases">
        <title>Genomics of glacier-inhabiting Cryobacterium strains.</title>
        <authorList>
            <person name="Liu Q."/>
            <person name="Xin Y.-H."/>
        </authorList>
    </citation>
    <scope>NUCLEOTIDE SEQUENCE [LARGE SCALE GENOMIC DNA]</scope>
    <source>
        <strain evidence="3 4">Sr36</strain>
    </source>
</reference>
<dbReference type="SUPFAM" id="SSF53098">
    <property type="entry name" value="Ribonuclease H-like"/>
    <property type="match status" value="1"/>
</dbReference>
<feature type="domain" description="Transposase IS4-like" evidence="2">
    <location>
        <begin position="26"/>
        <end position="93"/>
    </location>
</feature>
<evidence type="ECO:0000313" key="4">
    <source>
        <dbReference type="Proteomes" id="UP000298154"/>
    </source>
</evidence>
<organism evidence="3 4">
    <name type="scientific">Cryobacterium ruanii</name>
    <dbReference type="NCBI Taxonomy" id="1259197"/>
    <lineage>
        <taxon>Bacteria</taxon>
        <taxon>Bacillati</taxon>
        <taxon>Actinomycetota</taxon>
        <taxon>Actinomycetes</taxon>
        <taxon>Micrococcales</taxon>
        <taxon>Microbacteriaceae</taxon>
        <taxon>Cryobacterium</taxon>
    </lineage>
</organism>
<gene>
    <name evidence="3" type="ORF">E3T47_07245</name>
</gene>
<proteinExistence type="predicted"/>
<evidence type="ECO:0000313" key="3">
    <source>
        <dbReference type="EMBL" id="TFD66521.1"/>
    </source>
</evidence>
<sequence>MIPTSGTRRQSTTPVTVRVVDYTIDDGRDNPDPYRLLTTILDPAEASAEELATVYSERWEIETVFDELKTYQRGLHMVLRSKSPAPVKQEIWGQTVSGSRVPSWGVPKTDVRDPGLPVSDWDPIPVFLTPTPNRLRPLSRAWQQTSRRKVRPSMGRITRGP</sequence>
<dbReference type="EMBL" id="SOHK01000012">
    <property type="protein sequence ID" value="TFD66521.1"/>
    <property type="molecule type" value="Genomic_DNA"/>
</dbReference>